<evidence type="ECO:0000313" key="5">
    <source>
        <dbReference type="Proteomes" id="UP000051461"/>
    </source>
</evidence>
<comment type="caution">
    <text evidence="4">The sequence shown here is derived from an EMBL/GenBank/DDBJ whole genome shotgun (WGS) entry which is preliminary data.</text>
</comment>
<dbReference type="GO" id="GO:0046872">
    <property type="term" value="F:metal ion binding"/>
    <property type="evidence" value="ECO:0007669"/>
    <property type="project" value="UniProtKB-KW"/>
</dbReference>
<dbReference type="AlphaFoldDB" id="A0A0R1GRP5"/>
<proteinExistence type="predicted"/>
<dbReference type="InterPro" id="IPR013196">
    <property type="entry name" value="HTH_11"/>
</dbReference>
<sequence length="175" mass="19459">MMLSGNERKVQIRAALSTSQKPISASAFAKKFGVSRQTVVGDIALMRALGAKIIATPRGYEYQEDTNQAHQAVIVCRHEPDEIEQELTLIINNGGTVVDVSVDHPLYGQLRGQLAIRTHSDIQNFLQQLRHFDGHPLAVLTNGVHLHTITYQTDEQLKNIKNALRVVGILYEPLN</sequence>
<dbReference type="Gene3D" id="1.10.10.10">
    <property type="entry name" value="Winged helix-like DNA-binding domain superfamily/Winged helix DNA-binding domain"/>
    <property type="match status" value="1"/>
</dbReference>
<feature type="binding site" evidence="1">
    <location>
        <position position="145"/>
    </location>
    <ligand>
        <name>Ni(2+)</name>
        <dbReference type="ChEBI" id="CHEBI:49786"/>
    </ligand>
</feature>
<keyword evidence="1" id="KW-0479">Metal-binding</keyword>
<feature type="domain" description="3H" evidence="2">
    <location>
        <begin position="74"/>
        <end position="170"/>
    </location>
</feature>
<dbReference type="InterPro" id="IPR036388">
    <property type="entry name" value="WH-like_DNA-bd_sf"/>
</dbReference>
<feature type="binding site" evidence="1">
    <location>
        <position position="147"/>
    </location>
    <ligand>
        <name>Ni(2+)</name>
        <dbReference type="ChEBI" id="CHEBI:49786"/>
    </ligand>
</feature>
<dbReference type="PIRSF" id="PIRSF037847">
    <property type="entry name" value="NiaR"/>
    <property type="match status" value="1"/>
</dbReference>
<feature type="binding site" evidence="1">
    <location>
        <position position="86"/>
    </location>
    <ligand>
        <name>Ni(2+)</name>
        <dbReference type="ChEBI" id="CHEBI:49786"/>
    </ligand>
</feature>
<keyword evidence="1" id="KW-0533">Nickel</keyword>
<gene>
    <name evidence="4" type="ORF">FC07_GL003035</name>
</gene>
<dbReference type="SUPFAM" id="SSF46785">
    <property type="entry name" value="Winged helix' DNA-binding domain"/>
    <property type="match status" value="1"/>
</dbReference>
<evidence type="ECO:0000256" key="1">
    <source>
        <dbReference type="PIRSR" id="PIRSR037847-1"/>
    </source>
</evidence>
<dbReference type="EMBL" id="AZDA01000064">
    <property type="protein sequence ID" value="KRK36425.1"/>
    <property type="molecule type" value="Genomic_DNA"/>
</dbReference>
<dbReference type="Pfam" id="PF02829">
    <property type="entry name" value="3H"/>
    <property type="match status" value="1"/>
</dbReference>
<dbReference type="InterPro" id="IPR036390">
    <property type="entry name" value="WH_DNA-bd_sf"/>
</dbReference>
<evidence type="ECO:0000313" key="4">
    <source>
        <dbReference type="EMBL" id="KRK36425.1"/>
    </source>
</evidence>
<organism evidence="4 5">
    <name type="scientific">Loigolactobacillus bifermentans DSM 20003</name>
    <dbReference type="NCBI Taxonomy" id="1423726"/>
    <lineage>
        <taxon>Bacteria</taxon>
        <taxon>Bacillati</taxon>
        <taxon>Bacillota</taxon>
        <taxon>Bacilli</taxon>
        <taxon>Lactobacillales</taxon>
        <taxon>Lactobacillaceae</taxon>
        <taxon>Loigolactobacillus</taxon>
    </lineage>
</organism>
<reference evidence="4 5" key="1">
    <citation type="journal article" date="2015" name="Genome Announc.">
        <title>Expanding the biotechnology potential of lactobacilli through comparative genomics of 213 strains and associated genera.</title>
        <authorList>
            <person name="Sun Z."/>
            <person name="Harris H.M."/>
            <person name="McCann A."/>
            <person name="Guo C."/>
            <person name="Argimon S."/>
            <person name="Zhang W."/>
            <person name="Yang X."/>
            <person name="Jeffery I.B."/>
            <person name="Cooney J.C."/>
            <person name="Kagawa T.F."/>
            <person name="Liu W."/>
            <person name="Song Y."/>
            <person name="Salvetti E."/>
            <person name="Wrobel A."/>
            <person name="Rasinkangas P."/>
            <person name="Parkhill J."/>
            <person name="Rea M.C."/>
            <person name="O'Sullivan O."/>
            <person name="Ritari J."/>
            <person name="Douillard F.P."/>
            <person name="Paul Ross R."/>
            <person name="Yang R."/>
            <person name="Briner A.E."/>
            <person name="Felis G.E."/>
            <person name="de Vos W.M."/>
            <person name="Barrangou R."/>
            <person name="Klaenhammer T.R."/>
            <person name="Caufield P.W."/>
            <person name="Cui Y."/>
            <person name="Zhang H."/>
            <person name="O'Toole P.W."/>
        </authorList>
    </citation>
    <scope>NUCLEOTIDE SEQUENCE [LARGE SCALE GENOMIC DNA]</scope>
    <source>
        <strain evidence="4 5">DSM 20003</strain>
    </source>
</reference>
<dbReference type="InterPro" id="IPR035922">
    <property type="entry name" value="3H_dom_sf"/>
</dbReference>
<name>A0A0R1GRP5_9LACO</name>
<dbReference type="PANTHER" id="PTHR40068">
    <property type="entry name" value="TRANSCRIPTION REPRESSOR NIAR-RELATED"/>
    <property type="match status" value="1"/>
</dbReference>
<dbReference type="InterPro" id="IPR026043">
    <property type="entry name" value="NadR"/>
</dbReference>
<dbReference type="STRING" id="1423726.FC07_GL003035"/>
<dbReference type="SUPFAM" id="SSF75500">
    <property type="entry name" value="Putative transcriptional regulator TM1602, C-terminal domain"/>
    <property type="match status" value="1"/>
</dbReference>
<protein>
    <submittedName>
        <fullName evidence="4">Transcriptional regulator</fullName>
    </submittedName>
</protein>
<dbReference type="Proteomes" id="UP000051461">
    <property type="component" value="Unassembled WGS sequence"/>
</dbReference>
<dbReference type="PANTHER" id="PTHR40068:SF1">
    <property type="entry name" value="TRANSCRIPTION REPRESSOR NIAR-RELATED"/>
    <property type="match status" value="1"/>
</dbReference>
<feature type="binding site" evidence="1">
    <location>
        <position position="78"/>
    </location>
    <ligand>
        <name>Ni(2+)</name>
        <dbReference type="ChEBI" id="CHEBI:49786"/>
    </ligand>
</feature>
<dbReference type="InterPro" id="IPR004173">
    <property type="entry name" value="3H_domain"/>
</dbReference>
<evidence type="ECO:0000259" key="3">
    <source>
        <dbReference type="Pfam" id="PF08279"/>
    </source>
</evidence>
<evidence type="ECO:0000259" key="2">
    <source>
        <dbReference type="Pfam" id="PF02829"/>
    </source>
</evidence>
<dbReference type="Gene3D" id="3.30.1340.20">
    <property type="entry name" value="3H domain"/>
    <property type="match status" value="1"/>
</dbReference>
<accession>A0A0R1GRP5</accession>
<feature type="domain" description="Helix-turn-helix type 11" evidence="3">
    <location>
        <begin position="10"/>
        <end position="60"/>
    </location>
</feature>
<keyword evidence="5" id="KW-1185">Reference proteome</keyword>
<dbReference type="Pfam" id="PF08279">
    <property type="entry name" value="HTH_11"/>
    <property type="match status" value="1"/>
</dbReference>
<dbReference type="PATRIC" id="fig|1423726.3.peg.3149"/>